<evidence type="ECO:0000313" key="3">
    <source>
        <dbReference type="EMBL" id="GHO60399.1"/>
    </source>
</evidence>
<feature type="transmembrane region" description="Helical" evidence="2">
    <location>
        <begin position="113"/>
        <end position="137"/>
    </location>
</feature>
<feature type="transmembrane region" description="Helical" evidence="2">
    <location>
        <begin position="262"/>
        <end position="280"/>
    </location>
</feature>
<reference evidence="3 4" key="1">
    <citation type="journal article" date="2021" name="Int. J. Syst. Evol. Microbiol.">
        <title>Reticulibacter mediterranei gen. nov., sp. nov., within the new family Reticulibacteraceae fam. nov., and Ktedonospora formicarum gen. nov., sp. nov., Ktedonobacter robiniae sp. nov., Dictyobacter formicarum sp. nov. and Dictyobacter arantiisoli sp. nov., belonging to the class Ktedonobacteria.</title>
        <authorList>
            <person name="Yabe S."/>
            <person name="Zheng Y."/>
            <person name="Wang C.M."/>
            <person name="Sakai Y."/>
            <person name="Abe K."/>
            <person name="Yokota A."/>
            <person name="Donadio S."/>
            <person name="Cavaletti L."/>
            <person name="Monciardini P."/>
        </authorList>
    </citation>
    <scope>NUCLEOTIDE SEQUENCE [LARGE SCALE GENOMIC DNA]</scope>
    <source>
        <strain evidence="3 4">SOSP1-30</strain>
    </source>
</reference>
<dbReference type="EMBL" id="BNJG01000005">
    <property type="protein sequence ID" value="GHO60399.1"/>
    <property type="molecule type" value="Genomic_DNA"/>
</dbReference>
<name>A0ABQ3V677_9CHLR</name>
<feature type="region of interest" description="Disordered" evidence="1">
    <location>
        <begin position="84"/>
        <end position="105"/>
    </location>
</feature>
<organism evidence="3 4">
    <name type="scientific">Ktedonobacter robiniae</name>
    <dbReference type="NCBI Taxonomy" id="2778365"/>
    <lineage>
        <taxon>Bacteria</taxon>
        <taxon>Bacillati</taxon>
        <taxon>Chloroflexota</taxon>
        <taxon>Ktedonobacteria</taxon>
        <taxon>Ktedonobacterales</taxon>
        <taxon>Ktedonobacteraceae</taxon>
        <taxon>Ktedonobacter</taxon>
    </lineage>
</organism>
<keyword evidence="2" id="KW-0812">Transmembrane</keyword>
<gene>
    <name evidence="3" type="ORF">KSB_88740</name>
</gene>
<evidence type="ECO:0000256" key="2">
    <source>
        <dbReference type="SAM" id="Phobius"/>
    </source>
</evidence>
<feature type="transmembrane region" description="Helical" evidence="2">
    <location>
        <begin position="167"/>
        <end position="188"/>
    </location>
</feature>
<sequence>MRLPCFPKGRNGVFRTGLMTLFVGSMIALAAFIGAENIPYGFHTLQGDIALFLLVIVVPLGSLLVLLGGVLLMIGWVMERHKKPPTVGDEDRDKQKSSSKNMEWQRSGGARQLLEGIGASIQIVLLTIGGVVAYGLFMDQVTAHLCVEYFTLGHIDYWNLQDPTLLALEWGVIATWWAGLCASIPVALSARLFPQRPRLLASHLLRPLLVILIGMAGMTLVAGVAGYLMARGGGVTLREPLASLVPPTQKVLFLADGWAHTAAYGSGVLGCIILCFWSWLKRGVLQRLEANPHPGDEQLSNLPVRWEKRLAGALMGIGGGGLVMGILFLCALNNG</sequence>
<feature type="transmembrane region" description="Helical" evidence="2">
    <location>
        <begin position="49"/>
        <end position="74"/>
    </location>
</feature>
<feature type="transmembrane region" description="Helical" evidence="2">
    <location>
        <begin position="208"/>
        <end position="230"/>
    </location>
</feature>
<proteinExistence type="predicted"/>
<keyword evidence="2" id="KW-0472">Membrane</keyword>
<feature type="transmembrane region" description="Helical" evidence="2">
    <location>
        <begin position="310"/>
        <end position="329"/>
    </location>
</feature>
<evidence type="ECO:0000313" key="4">
    <source>
        <dbReference type="Proteomes" id="UP000654345"/>
    </source>
</evidence>
<protein>
    <submittedName>
        <fullName evidence="3">Uncharacterized protein</fullName>
    </submittedName>
</protein>
<keyword evidence="4" id="KW-1185">Reference proteome</keyword>
<keyword evidence="2" id="KW-1133">Transmembrane helix</keyword>
<evidence type="ECO:0000256" key="1">
    <source>
        <dbReference type="SAM" id="MobiDB-lite"/>
    </source>
</evidence>
<dbReference type="RefSeq" id="WP_201376526.1">
    <property type="nucleotide sequence ID" value="NZ_BNJG01000005.1"/>
</dbReference>
<comment type="caution">
    <text evidence="3">The sequence shown here is derived from an EMBL/GenBank/DDBJ whole genome shotgun (WGS) entry which is preliminary data.</text>
</comment>
<dbReference type="Proteomes" id="UP000654345">
    <property type="component" value="Unassembled WGS sequence"/>
</dbReference>
<feature type="transmembrane region" description="Helical" evidence="2">
    <location>
        <begin position="12"/>
        <end position="34"/>
    </location>
</feature>
<accession>A0ABQ3V677</accession>